<evidence type="ECO:0000256" key="7">
    <source>
        <dbReference type="PROSITE-ProRule" id="PRU01091"/>
    </source>
</evidence>
<evidence type="ECO:0000256" key="4">
    <source>
        <dbReference type="ARBA" id="ARBA00023125"/>
    </source>
</evidence>
<dbReference type="PROSITE" id="PS50110">
    <property type="entry name" value="RESPONSE_REGULATORY"/>
    <property type="match status" value="1"/>
</dbReference>
<evidence type="ECO:0000256" key="3">
    <source>
        <dbReference type="ARBA" id="ARBA00023015"/>
    </source>
</evidence>
<keyword evidence="3" id="KW-0805">Transcription regulation</keyword>
<dbReference type="FunFam" id="1.10.10.10:FF:000005">
    <property type="entry name" value="Two-component system response regulator"/>
    <property type="match status" value="1"/>
</dbReference>
<evidence type="ECO:0000313" key="11">
    <source>
        <dbReference type="Proteomes" id="UP000328092"/>
    </source>
</evidence>
<dbReference type="InterPro" id="IPR001867">
    <property type="entry name" value="OmpR/PhoB-type_DNA-bd"/>
</dbReference>
<dbReference type="PANTHER" id="PTHR48111:SF76">
    <property type="entry name" value="TWO-COMPONENT RESPONSE REGULATOR"/>
    <property type="match status" value="1"/>
</dbReference>
<dbReference type="SUPFAM" id="SSF52172">
    <property type="entry name" value="CheY-like"/>
    <property type="match status" value="1"/>
</dbReference>
<dbReference type="PANTHER" id="PTHR48111">
    <property type="entry name" value="REGULATOR OF RPOS"/>
    <property type="match status" value="1"/>
</dbReference>
<dbReference type="InterPro" id="IPR011006">
    <property type="entry name" value="CheY-like_superfamily"/>
</dbReference>
<dbReference type="RefSeq" id="WP_139863100.1">
    <property type="nucleotide sequence ID" value="NZ_CAADFC020000028.1"/>
</dbReference>
<dbReference type="PROSITE" id="PS51755">
    <property type="entry name" value="OMPR_PHOB"/>
    <property type="match status" value="1"/>
</dbReference>
<dbReference type="Gene3D" id="3.40.50.2300">
    <property type="match status" value="1"/>
</dbReference>
<dbReference type="AlphaFoldDB" id="A0A508TPZ2"/>
<dbReference type="InterPro" id="IPR001789">
    <property type="entry name" value="Sig_transdc_resp-reg_receiver"/>
</dbReference>
<evidence type="ECO:0000256" key="1">
    <source>
        <dbReference type="ARBA" id="ARBA00022553"/>
    </source>
</evidence>
<feature type="DNA-binding region" description="OmpR/PhoB-type" evidence="7">
    <location>
        <begin position="125"/>
        <end position="224"/>
    </location>
</feature>
<evidence type="ECO:0000313" key="10">
    <source>
        <dbReference type="EMBL" id="VIO76402.1"/>
    </source>
</evidence>
<keyword evidence="1 6" id="KW-0597">Phosphoprotein</keyword>
<dbReference type="Pfam" id="PF00486">
    <property type="entry name" value="Trans_reg_C"/>
    <property type="match status" value="1"/>
</dbReference>
<organism evidence="10 11">
    <name type="scientific">Bradyrhizobium ivorense</name>
    <dbReference type="NCBI Taxonomy" id="2511166"/>
    <lineage>
        <taxon>Bacteria</taxon>
        <taxon>Pseudomonadati</taxon>
        <taxon>Pseudomonadota</taxon>
        <taxon>Alphaproteobacteria</taxon>
        <taxon>Hyphomicrobiales</taxon>
        <taxon>Nitrobacteraceae</taxon>
        <taxon>Bradyrhizobium</taxon>
    </lineage>
</organism>
<dbReference type="Proteomes" id="UP000328092">
    <property type="component" value="Unassembled WGS sequence"/>
</dbReference>
<dbReference type="Gene3D" id="1.10.10.10">
    <property type="entry name" value="Winged helix-like DNA-binding domain superfamily/Winged helix DNA-binding domain"/>
    <property type="match status" value="1"/>
</dbReference>
<dbReference type="GO" id="GO:0032993">
    <property type="term" value="C:protein-DNA complex"/>
    <property type="evidence" value="ECO:0007669"/>
    <property type="project" value="TreeGrafter"/>
</dbReference>
<evidence type="ECO:0000256" key="5">
    <source>
        <dbReference type="ARBA" id="ARBA00023163"/>
    </source>
</evidence>
<sequence length="226" mass="25221">MTKVLLIEDDDGTAEEVVAELSGLGFDVERAANGIDGLAKARANDPDVMIVDRMLPGMDGLSVIETLRKDQVATPVLVLSALSAVDDRVRGLRSGGDDYLTKPFAVVELIARVEALLRRPVDSRETTLRVGTLELDLIKRTARRGDRSMDLLPREFRLLEYMMRRSDQLLTRAMLLEEVWNYKFVPATTNLVDVHMGRLRHKVDGPGEPQMIHNVRGSGFILRAQS</sequence>
<dbReference type="EMBL" id="CAADFC020000028">
    <property type="protein sequence ID" value="VIO76402.1"/>
    <property type="molecule type" value="Genomic_DNA"/>
</dbReference>
<keyword evidence="5" id="KW-0804">Transcription</keyword>
<dbReference type="InterPro" id="IPR036388">
    <property type="entry name" value="WH-like_DNA-bd_sf"/>
</dbReference>
<dbReference type="InterPro" id="IPR039420">
    <property type="entry name" value="WalR-like"/>
</dbReference>
<dbReference type="SMART" id="SM00448">
    <property type="entry name" value="REC"/>
    <property type="match status" value="1"/>
</dbReference>
<dbReference type="GO" id="GO:0006355">
    <property type="term" value="P:regulation of DNA-templated transcription"/>
    <property type="evidence" value="ECO:0007669"/>
    <property type="project" value="InterPro"/>
</dbReference>
<dbReference type="GO" id="GO:0000156">
    <property type="term" value="F:phosphorelay response regulator activity"/>
    <property type="evidence" value="ECO:0007669"/>
    <property type="project" value="TreeGrafter"/>
</dbReference>
<feature type="domain" description="Response regulatory" evidence="8">
    <location>
        <begin position="3"/>
        <end position="117"/>
    </location>
</feature>
<feature type="domain" description="OmpR/PhoB-type" evidence="9">
    <location>
        <begin position="125"/>
        <end position="224"/>
    </location>
</feature>
<dbReference type="Gene3D" id="6.10.250.690">
    <property type="match status" value="1"/>
</dbReference>
<protein>
    <submittedName>
        <fullName evidence="10">Transcriptional activator protein CzcR</fullName>
    </submittedName>
</protein>
<dbReference type="SMART" id="SM00862">
    <property type="entry name" value="Trans_reg_C"/>
    <property type="match status" value="1"/>
</dbReference>
<feature type="modified residue" description="4-aspartylphosphate" evidence="6">
    <location>
        <position position="52"/>
    </location>
</feature>
<keyword evidence="11" id="KW-1185">Reference proteome</keyword>
<proteinExistence type="predicted"/>
<gene>
    <name evidence="10" type="primary">czcR</name>
    <name evidence="10" type="ORF">CI1B_64070</name>
</gene>
<evidence type="ECO:0000256" key="2">
    <source>
        <dbReference type="ARBA" id="ARBA00023012"/>
    </source>
</evidence>
<evidence type="ECO:0000259" key="8">
    <source>
        <dbReference type="PROSITE" id="PS50110"/>
    </source>
</evidence>
<dbReference type="GO" id="GO:0000976">
    <property type="term" value="F:transcription cis-regulatory region binding"/>
    <property type="evidence" value="ECO:0007669"/>
    <property type="project" value="TreeGrafter"/>
</dbReference>
<reference evidence="10" key="1">
    <citation type="submission" date="2019-02" db="EMBL/GenBank/DDBJ databases">
        <authorList>
            <person name="Pothier F.J."/>
        </authorList>
    </citation>
    <scope>NUCLEOTIDE SEQUENCE</scope>
    <source>
        <strain evidence="10">CI-1B</strain>
    </source>
</reference>
<dbReference type="Pfam" id="PF00072">
    <property type="entry name" value="Response_reg"/>
    <property type="match status" value="1"/>
</dbReference>
<evidence type="ECO:0000256" key="6">
    <source>
        <dbReference type="PROSITE-ProRule" id="PRU00169"/>
    </source>
</evidence>
<keyword evidence="2" id="KW-0902">Two-component regulatory system</keyword>
<keyword evidence="4 7" id="KW-0238">DNA-binding</keyword>
<comment type="caution">
    <text evidence="10">The sequence shown here is derived from an EMBL/GenBank/DDBJ whole genome shotgun (WGS) entry which is preliminary data.</text>
</comment>
<dbReference type="OrthoDB" id="9802426at2"/>
<dbReference type="GO" id="GO:0005829">
    <property type="term" value="C:cytosol"/>
    <property type="evidence" value="ECO:0007669"/>
    <property type="project" value="TreeGrafter"/>
</dbReference>
<dbReference type="CDD" id="cd00383">
    <property type="entry name" value="trans_reg_C"/>
    <property type="match status" value="1"/>
</dbReference>
<evidence type="ECO:0000259" key="9">
    <source>
        <dbReference type="PROSITE" id="PS51755"/>
    </source>
</evidence>
<accession>A0A508TPZ2</accession>
<name>A0A508TPZ2_9BRAD</name>